<dbReference type="OrthoDB" id="447851at2759"/>
<protein>
    <recommendedName>
        <fullName evidence="5">Major facilitator superfamily (MFS) profile domain-containing protein</fullName>
    </recommendedName>
</protein>
<feature type="transmembrane region" description="Helical" evidence="1">
    <location>
        <begin position="315"/>
        <end position="334"/>
    </location>
</feature>
<evidence type="ECO:0008006" key="5">
    <source>
        <dbReference type="Google" id="ProtNLM"/>
    </source>
</evidence>
<gene>
    <name evidence="3" type="ORF">SNAT2548_LOCUS28000</name>
</gene>
<evidence type="ECO:0000256" key="1">
    <source>
        <dbReference type="SAM" id="Phobius"/>
    </source>
</evidence>
<feature type="transmembrane region" description="Helical" evidence="1">
    <location>
        <begin position="175"/>
        <end position="198"/>
    </location>
</feature>
<feature type="signal peptide" evidence="2">
    <location>
        <begin position="1"/>
        <end position="20"/>
    </location>
</feature>
<reference evidence="3" key="1">
    <citation type="submission" date="2021-02" db="EMBL/GenBank/DDBJ databases">
        <authorList>
            <person name="Dougan E. K."/>
            <person name="Rhodes N."/>
            <person name="Thang M."/>
            <person name="Chan C."/>
        </authorList>
    </citation>
    <scope>NUCLEOTIDE SEQUENCE</scope>
</reference>
<evidence type="ECO:0000256" key="2">
    <source>
        <dbReference type="SAM" id="SignalP"/>
    </source>
</evidence>
<dbReference type="InterPro" id="IPR036259">
    <property type="entry name" value="MFS_trans_sf"/>
</dbReference>
<feature type="chain" id="PRO_5032342629" description="Major facilitator superfamily (MFS) profile domain-containing protein" evidence="2">
    <location>
        <begin position="21"/>
        <end position="522"/>
    </location>
</feature>
<feature type="transmembrane region" description="Helical" evidence="1">
    <location>
        <begin position="381"/>
        <end position="400"/>
    </location>
</feature>
<dbReference type="Proteomes" id="UP000604046">
    <property type="component" value="Unassembled WGS sequence"/>
</dbReference>
<feature type="transmembrane region" description="Helical" evidence="1">
    <location>
        <begin position="276"/>
        <end position="294"/>
    </location>
</feature>
<feature type="transmembrane region" description="Helical" evidence="1">
    <location>
        <begin position="242"/>
        <end position="264"/>
    </location>
</feature>
<comment type="caution">
    <text evidence="3">The sequence shown here is derived from an EMBL/GenBank/DDBJ whole genome shotgun (WGS) entry which is preliminary data.</text>
</comment>
<dbReference type="AlphaFoldDB" id="A0A812SX35"/>
<keyword evidence="1" id="KW-0472">Membrane</keyword>
<feature type="transmembrane region" description="Helical" evidence="1">
    <location>
        <begin position="140"/>
        <end position="163"/>
    </location>
</feature>
<accession>A0A812SX35</accession>
<keyword evidence="2" id="KW-0732">Signal</keyword>
<dbReference type="SUPFAM" id="SSF103473">
    <property type="entry name" value="MFS general substrate transporter"/>
    <property type="match status" value="1"/>
</dbReference>
<feature type="transmembrane region" description="Helical" evidence="1">
    <location>
        <begin position="210"/>
        <end position="230"/>
    </location>
</feature>
<evidence type="ECO:0000313" key="4">
    <source>
        <dbReference type="Proteomes" id="UP000604046"/>
    </source>
</evidence>
<keyword evidence="1" id="KW-0812">Transmembrane</keyword>
<organism evidence="3 4">
    <name type="scientific">Symbiodinium natans</name>
    <dbReference type="NCBI Taxonomy" id="878477"/>
    <lineage>
        <taxon>Eukaryota</taxon>
        <taxon>Sar</taxon>
        <taxon>Alveolata</taxon>
        <taxon>Dinophyceae</taxon>
        <taxon>Suessiales</taxon>
        <taxon>Symbiodiniaceae</taxon>
        <taxon>Symbiodinium</taxon>
    </lineage>
</organism>
<keyword evidence="4" id="KW-1185">Reference proteome</keyword>
<evidence type="ECO:0000313" key="3">
    <source>
        <dbReference type="EMBL" id="CAE7499916.1"/>
    </source>
</evidence>
<sequence>MVCRQPLLLVVVLLTTSAAASWTSDASFATSTTAKDATCKQHDHMSVLQLGTTRASAQQIQTQSNSLAVDEIKTYMPAVALALLGAATLFLVFTCVVNAATVPYTMALAVYMNFQDNFFFTLVLVRSHGLADHFHANPLISGWLVGGHKLGTALGMMSVFLALKVSPEFWRKTSTVYSAAVVLQVISAGAFAACAFLGDAGLAGMAITRPLMGLGGGFQVSLAFTQVAHLGGQHRALYNLRVFVGGCIGIGAGPLLSSLATTYSRPRPFGEEGFEGMLTFVALAPWMQVSLLLLRSIPSLDHVTVQSSPQRASRAQALIVCLCLAMLVLRNLALSSLEVGLAQLAQTHYKFDHLSAGLLCAITVFITLPVQFLYESSERCRFSLGTMLWTGLAASCLLLSEKFLVFYLGALLFFPMMVLSSGLVMAKMQEYAMPDGSLLDRNTTTLLGLVMADLFGRALGPISARLSISAGGQHAFALTQIMFVSSSLLLHLASGITSHQVDEKGSLLESPESTCSMAIERR</sequence>
<keyword evidence="1" id="KW-1133">Transmembrane helix</keyword>
<feature type="transmembrane region" description="Helical" evidence="1">
    <location>
        <begin position="75"/>
        <end position="97"/>
    </location>
</feature>
<feature type="transmembrane region" description="Helical" evidence="1">
    <location>
        <begin position="104"/>
        <end position="125"/>
    </location>
</feature>
<proteinExistence type="predicted"/>
<name>A0A812SX35_9DINO</name>
<feature type="transmembrane region" description="Helical" evidence="1">
    <location>
        <begin position="406"/>
        <end position="426"/>
    </location>
</feature>
<dbReference type="EMBL" id="CAJNDS010002498">
    <property type="protein sequence ID" value="CAE7499916.1"/>
    <property type="molecule type" value="Genomic_DNA"/>
</dbReference>
<feature type="transmembrane region" description="Helical" evidence="1">
    <location>
        <begin position="354"/>
        <end position="374"/>
    </location>
</feature>